<dbReference type="CDD" id="cd03039">
    <property type="entry name" value="GST_N_Sigma_like"/>
    <property type="match status" value="1"/>
</dbReference>
<dbReference type="PROSITE" id="PS50404">
    <property type="entry name" value="GST_NTER"/>
    <property type="match status" value="1"/>
</dbReference>
<evidence type="ECO:0000259" key="2">
    <source>
        <dbReference type="PROSITE" id="PS50405"/>
    </source>
</evidence>
<dbReference type="Proteomes" id="UP000318681">
    <property type="component" value="Unassembled WGS sequence"/>
</dbReference>
<dbReference type="Pfam" id="PF14497">
    <property type="entry name" value="GST_C_3"/>
    <property type="match status" value="1"/>
</dbReference>
<dbReference type="InterPro" id="IPR050213">
    <property type="entry name" value="GST_superfamily"/>
</dbReference>
<gene>
    <name evidence="3" type="ORF">FOY91_18510</name>
</gene>
<dbReference type="SUPFAM" id="SSF47616">
    <property type="entry name" value="GST C-terminal domain-like"/>
    <property type="match status" value="1"/>
</dbReference>
<dbReference type="AlphaFoldDB" id="A0A558QU97"/>
<feature type="domain" description="GST C-terminal" evidence="2">
    <location>
        <begin position="87"/>
        <end position="220"/>
    </location>
</feature>
<protein>
    <submittedName>
        <fullName evidence="3">Glutathione S-transferase</fullName>
    </submittedName>
</protein>
<evidence type="ECO:0000313" key="3">
    <source>
        <dbReference type="EMBL" id="TVV70679.1"/>
    </source>
</evidence>
<dbReference type="InterPro" id="IPR010987">
    <property type="entry name" value="Glutathione-S-Trfase_C-like"/>
</dbReference>
<dbReference type="InterPro" id="IPR004045">
    <property type="entry name" value="Glutathione_S-Trfase_N"/>
</dbReference>
<evidence type="ECO:0000259" key="1">
    <source>
        <dbReference type="PROSITE" id="PS50404"/>
    </source>
</evidence>
<keyword evidence="4" id="KW-1185">Reference proteome</keyword>
<dbReference type="SUPFAM" id="SSF52833">
    <property type="entry name" value="Thioredoxin-like"/>
    <property type="match status" value="1"/>
</dbReference>
<dbReference type="InterPro" id="IPR004046">
    <property type="entry name" value="GST_C"/>
</dbReference>
<dbReference type="Gene3D" id="1.20.1050.10">
    <property type="match status" value="1"/>
</dbReference>
<keyword evidence="3" id="KW-0808">Transferase</keyword>
<proteinExistence type="predicted"/>
<dbReference type="InterPro" id="IPR036282">
    <property type="entry name" value="Glutathione-S-Trfase_C_sf"/>
</dbReference>
<dbReference type="Gene3D" id="3.40.30.10">
    <property type="entry name" value="Glutaredoxin"/>
    <property type="match status" value="1"/>
</dbReference>
<name>A0A558QU97_9SPHN</name>
<sequence>MSYDLWYWPGIPGRGEFVRLALEAGGIAYRDLARGEGGMSALGLDLEQPRDAPPFAPPYLLADGMTIAQTANILLFLGERHGLAPVDLEGRLWVNQLQLTIADAVGEAHDVHHPVAVGLTYEEQAAEAARAAEAFRADRIPKYLRYFERALLHHGPWLAGDRWSYADLSLFQLIEGLRHAFPKRMATTLRDCPKLTGLHAHVAALPELADYLASDRRLPFGDGIFRHYPELDAG</sequence>
<organism evidence="3 4">
    <name type="scientific">Alterirhizorhabdus solaris</name>
    <dbReference type="NCBI Taxonomy" id="2529389"/>
    <lineage>
        <taxon>Bacteria</taxon>
        <taxon>Pseudomonadati</taxon>
        <taxon>Pseudomonadota</taxon>
        <taxon>Alphaproteobacteria</taxon>
        <taxon>Sphingomonadales</taxon>
        <taxon>Rhizorhabdaceae</taxon>
        <taxon>Alterirhizorhabdus</taxon>
    </lineage>
</organism>
<dbReference type="PANTHER" id="PTHR11571">
    <property type="entry name" value="GLUTATHIONE S-TRANSFERASE"/>
    <property type="match status" value="1"/>
</dbReference>
<dbReference type="RefSeq" id="WP_145155090.1">
    <property type="nucleotide sequence ID" value="NZ_VNIM01000113.1"/>
</dbReference>
<feature type="domain" description="GST N-terminal" evidence="1">
    <location>
        <begin position="1"/>
        <end position="85"/>
    </location>
</feature>
<dbReference type="CDD" id="cd03192">
    <property type="entry name" value="GST_C_Sigma_like"/>
    <property type="match status" value="1"/>
</dbReference>
<dbReference type="PANTHER" id="PTHR11571:SF263">
    <property type="entry name" value="GLUTATHIONE S-TRANSFERASE"/>
    <property type="match status" value="1"/>
</dbReference>
<dbReference type="OrthoDB" id="7203409at2"/>
<dbReference type="PROSITE" id="PS50405">
    <property type="entry name" value="GST_CTER"/>
    <property type="match status" value="1"/>
</dbReference>
<dbReference type="GO" id="GO:0006749">
    <property type="term" value="P:glutathione metabolic process"/>
    <property type="evidence" value="ECO:0007669"/>
    <property type="project" value="TreeGrafter"/>
</dbReference>
<accession>A0A558QU97</accession>
<dbReference type="EMBL" id="VNIM01000113">
    <property type="protein sequence ID" value="TVV70679.1"/>
    <property type="molecule type" value="Genomic_DNA"/>
</dbReference>
<dbReference type="InterPro" id="IPR036249">
    <property type="entry name" value="Thioredoxin-like_sf"/>
</dbReference>
<reference evidence="3 4" key="1">
    <citation type="submission" date="2019-07" db="EMBL/GenBank/DDBJ databases">
        <title>Sphingomonas solaris sp. nov., isolated from a solar panel from Boston, Massachusetts.</title>
        <authorList>
            <person name="Tanner K."/>
            <person name="Pascual J."/>
            <person name="Mancuso C."/>
            <person name="Pereto J."/>
            <person name="Khalil A."/>
            <person name="Vilanova C."/>
        </authorList>
    </citation>
    <scope>NUCLEOTIDE SEQUENCE [LARGE SCALE GENOMIC DNA]</scope>
    <source>
        <strain evidence="3 4">R4DWN</strain>
    </source>
</reference>
<dbReference type="GO" id="GO:0004364">
    <property type="term" value="F:glutathione transferase activity"/>
    <property type="evidence" value="ECO:0007669"/>
    <property type="project" value="TreeGrafter"/>
</dbReference>
<comment type="caution">
    <text evidence="3">The sequence shown here is derived from an EMBL/GenBank/DDBJ whole genome shotgun (WGS) entry which is preliminary data.</text>
</comment>
<evidence type="ECO:0000313" key="4">
    <source>
        <dbReference type="Proteomes" id="UP000318681"/>
    </source>
</evidence>